<keyword evidence="3" id="KW-1185">Reference proteome</keyword>
<name>A0A139AFD3_GONPJ</name>
<evidence type="ECO:0000256" key="1">
    <source>
        <dbReference type="SAM" id="MobiDB-lite"/>
    </source>
</evidence>
<gene>
    <name evidence="2" type="ORF">M427DRAFT_56755</name>
</gene>
<sequence>MFAVPSIPLHQTDPMRGPDDILQRLMDTIPADGDAARAAEDDGVQHGGLSIPRHMIRLGNTAIPLTRIAPAAPATDMDRGLLSMRFSARPFSSHPGHRGPDGLYSDPDDSASEPDSDGSLFGAVEFDVLNPRFVPPAASTGPLDIMAPYRVGSHPILGELSRNRMKRQQARWAAYLRRSDLLDWVRRQGRDGGREHELLWETDEWGRSIANRNGDFFGEIQGDYEGEGSDAESEDGEDGEDERVDAVAHHHLAPPVQQILQVLSEVRQAMEASLAPGNGRT</sequence>
<protein>
    <submittedName>
        <fullName evidence="2">Uncharacterized protein</fullName>
    </submittedName>
</protein>
<evidence type="ECO:0000313" key="3">
    <source>
        <dbReference type="Proteomes" id="UP000070544"/>
    </source>
</evidence>
<feature type="compositionally biased region" description="Acidic residues" evidence="1">
    <location>
        <begin position="106"/>
        <end position="116"/>
    </location>
</feature>
<evidence type="ECO:0000313" key="2">
    <source>
        <dbReference type="EMBL" id="KXS15399.1"/>
    </source>
</evidence>
<organism evidence="2 3">
    <name type="scientific">Gonapodya prolifera (strain JEL478)</name>
    <name type="common">Monoblepharis prolifera</name>
    <dbReference type="NCBI Taxonomy" id="1344416"/>
    <lineage>
        <taxon>Eukaryota</taxon>
        <taxon>Fungi</taxon>
        <taxon>Fungi incertae sedis</taxon>
        <taxon>Chytridiomycota</taxon>
        <taxon>Chytridiomycota incertae sedis</taxon>
        <taxon>Monoblepharidomycetes</taxon>
        <taxon>Monoblepharidales</taxon>
        <taxon>Gonapodyaceae</taxon>
        <taxon>Gonapodya</taxon>
    </lineage>
</organism>
<feature type="region of interest" description="Disordered" evidence="1">
    <location>
        <begin position="90"/>
        <end position="117"/>
    </location>
</feature>
<accession>A0A139AFD3</accession>
<feature type="region of interest" description="Disordered" evidence="1">
    <location>
        <begin position="216"/>
        <end position="248"/>
    </location>
</feature>
<dbReference type="Proteomes" id="UP000070544">
    <property type="component" value="Unassembled WGS sequence"/>
</dbReference>
<reference evidence="2 3" key="1">
    <citation type="journal article" date="2015" name="Genome Biol. Evol.">
        <title>Phylogenomic analyses indicate that early fungi evolved digesting cell walls of algal ancestors of land plants.</title>
        <authorList>
            <person name="Chang Y."/>
            <person name="Wang S."/>
            <person name="Sekimoto S."/>
            <person name="Aerts A.L."/>
            <person name="Choi C."/>
            <person name="Clum A."/>
            <person name="LaButti K.M."/>
            <person name="Lindquist E.A."/>
            <person name="Yee Ngan C."/>
            <person name="Ohm R.A."/>
            <person name="Salamov A.A."/>
            <person name="Grigoriev I.V."/>
            <person name="Spatafora J.W."/>
            <person name="Berbee M.L."/>
        </authorList>
    </citation>
    <scope>NUCLEOTIDE SEQUENCE [LARGE SCALE GENOMIC DNA]</scope>
    <source>
        <strain evidence="2 3">JEL478</strain>
    </source>
</reference>
<dbReference type="EMBL" id="KQ965762">
    <property type="protein sequence ID" value="KXS15399.1"/>
    <property type="molecule type" value="Genomic_DNA"/>
</dbReference>
<dbReference type="AlphaFoldDB" id="A0A139AFD3"/>
<proteinExistence type="predicted"/>
<feature type="compositionally biased region" description="Acidic residues" evidence="1">
    <location>
        <begin position="222"/>
        <end position="243"/>
    </location>
</feature>